<dbReference type="AlphaFoldDB" id="A0A1X0WFW1"/>
<dbReference type="Gene3D" id="3.40.50.300">
    <property type="entry name" value="P-loop containing nucleotide triphosphate hydrolases"/>
    <property type="match status" value="2"/>
</dbReference>
<protein>
    <submittedName>
        <fullName evidence="5">ABC transporter</fullName>
    </submittedName>
</protein>
<dbReference type="GO" id="GO:0016887">
    <property type="term" value="F:ATP hydrolysis activity"/>
    <property type="evidence" value="ECO:0007669"/>
    <property type="project" value="InterPro"/>
</dbReference>
<dbReference type="InterPro" id="IPR003439">
    <property type="entry name" value="ABC_transporter-like_ATP-bd"/>
</dbReference>
<feature type="domain" description="ABC transporter" evidence="4">
    <location>
        <begin position="5"/>
        <end position="222"/>
    </location>
</feature>
<sequence length="573" mass="63905">MSTLLSAQSLSYETAFGPLLTEVSFTLKKGDRVGLIGHNGSGKSTFLNLLNGHLSPSSGSVTRAGQCLMATIEQHLPESLKALSLLAVVLDRLPENQRLAESWRAERLLATLDFTPSCWGQTVSTLSGGQHTRLMLARALILEPDLLLLDEPGNHLDLPTLLWLGDFLSQWNGSFILVSHDVALLDSVTTCTWILRDKTLHYFGLRCSEAREALAHRDSTDAERRQAEQREIDRVEISASRLALWGKVYDNEKFARKAKQMEKQVDRLKEDQTPLAAANAWRLELQGESLDADRVLALETLEVAPAPDAAALFSLDNLRVKSGDRVAVMGRNGCGKSSLLRLLWRSLTQPESGISWHPRAAVGYYDQNLHQLRDSDSLCDALGNFAPLTDDRRKMALIGAGFPYLRHQQKVASLSGGERSRLLFVGLTLARYSLLLLDEPTNHLDMEGKEELAQTLRDFPGAVLMVSHDRTLIENGCNRFWLVHDHRLEEWHQLEPVYQLLAGKTLNQPEPPTPLEQGEEAVLSGEDLLLARLCELEQRLEDELARKAKHQKPALQQKLRADIAAVMQKLALS</sequence>
<evidence type="ECO:0000256" key="3">
    <source>
        <dbReference type="ARBA" id="ARBA00022840"/>
    </source>
</evidence>
<dbReference type="RefSeq" id="WP_084912452.1">
    <property type="nucleotide sequence ID" value="NZ_MRWE01000013.1"/>
</dbReference>
<dbReference type="InterPro" id="IPR027417">
    <property type="entry name" value="P-loop_NTPase"/>
</dbReference>
<keyword evidence="6" id="KW-1185">Reference proteome</keyword>
<keyword evidence="3" id="KW-0067">ATP-binding</keyword>
<keyword evidence="2" id="KW-0547">Nucleotide-binding</keyword>
<feature type="domain" description="ABC transporter" evidence="4">
    <location>
        <begin position="298"/>
        <end position="510"/>
    </location>
</feature>
<reference evidence="5 6" key="1">
    <citation type="journal article" date="2017" name="Int. J. Syst. Evol. Microbiol.">
        <title>Rouxiella badensis sp. nov. and Rouxiella silvae sp. nov. isolated from peat bog soil in Germany and emendation of the genus description.</title>
        <authorList>
            <person name="Le Fleche-Mateos A."/>
            <person name="Kugler J.H."/>
            <person name="Hansen S.H."/>
            <person name="Syldatk C."/>
            <person name="Hausmann R."/>
            <person name="Lomprez F."/>
            <person name="Vandenbogaert M."/>
            <person name="Manuguerra J.C."/>
            <person name="Grimont P.A."/>
        </authorList>
    </citation>
    <scope>NUCLEOTIDE SEQUENCE [LARGE SCALE GENOMIC DNA]</scope>
    <source>
        <strain evidence="5 6">DSM 100043</strain>
    </source>
</reference>
<proteinExistence type="predicted"/>
<dbReference type="InterPro" id="IPR003593">
    <property type="entry name" value="AAA+_ATPase"/>
</dbReference>
<keyword evidence="1" id="KW-0677">Repeat</keyword>
<dbReference type="PANTHER" id="PTHR19211:SF14">
    <property type="entry name" value="ATP-BINDING CASSETTE SUB-FAMILY F MEMBER 1"/>
    <property type="match status" value="1"/>
</dbReference>
<evidence type="ECO:0000313" key="5">
    <source>
        <dbReference type="EMBL" id="ORJ25662.1"/>
    </source>
</evidence>
<dbReference type="SMART" id="SM00382">
    <property type="entry name" value="AAA"/>
    <property type="match status" value="2"/>
</dbReference>
<gene>
    <name evidence="5" type="ORF">BS640_09555</name>
</gene>
<dbReference type="PANTHER" id="PTHR19211">
    <property type="entry name" value="ATP-BINDING TRANSPORT PROTEIN-RELATED"/>
    <property type="match status" value="1"/>
</dbReference>
<dbReference type="CDD" id="cd03221">
    <property type="entry name" value="ABCF_EF-3"/>
    <property type="match status" value="2"/>
</dbReference>
<dbReference type="SUPFAM" id="SSF52540">
    <property type="entry name" value="P-loop containing nucleoside triphosphate hydrolases"/>
    <property type="match status" value="2"/>
</dbReference>
<dbReference type="GO" id="GO:0005524">
    <property type="term" value="F:ATP binding"/>
    <property type="evidence" value="ECO:0007669"/>
    <property type="project" value="UniProtKB-KW"/>
</dbReference>
<dbReference type="PROSITE" id="PS00211">
    <property type="entry name" value="ABC_TRANSPORTER_1"/>
    <property type="match status" value="1"/>
</dbReference>
<name>A0A1X0WFW1_9GAMM</name>
<dbReference type="EMBL" id="MRWE01000013">
    <property type="protein sequence ID" value="ORJ25662.1"/>
    <property type="molecule type" value="Genomic_DNA"/>
</dbReference>
<organism evidence="5 6">
    <name type="scientific">Rouxiella badensis</name>
    <dbReference type="NCBI Taxonomy" id="1646377"/>
    <lineage>
        <taxon>Bacteria</taxon>
        <taxon>Pseudomonadati</taxon>
        <taxon>Pseudomonadota</taxon>
        <taxon>Gammaproteobacteria</taxon>
        <taxon>Enterobacterales</taxon>
        <taxon>Yersiniaceae</taxon>
        <taxon>Rouxiella</taxon>
    </lineage>
</organism>
<dbReference type="Proteomes" id="UP000192536">
    <property type="component" value="Unassembled WGS sequence"/>
</dbReference>
<evidence type="ECO:0000259" key="4">
    <source>
        <dbReference type="PROSITE" id="PS50893"/>
    </source>
</evidence>
<evidence type="ECO:0000256" key="1">
    <source>
        <dbReference type="ARBA" id="ARBA00022737"/>
    </source>
</evidence>
<dbReference type="InterPro" id="IPR017871">
    <property type="entry name" value="ABC_transporter-like_CS"/>
</dbReference>
<accession>A0A1X0WFW1</accession>
<dbReference type="STRING" id="1646377.BS640_09555"/>
<evidence type="ECO:0000256" key="2">
    <source>
        <dbReference type="ARBA" id="ARBA00022741"/>
    </source>
</evidence>
<comment type="caution">
    <text evidence="5">The sequence shown here is derived from an EMBL/GenBank/DDBJ whole genome shotgun (WGS) entry which is preliminary data.</text>
</comment>
<dbReference type="PROSITE" id="PS50893">
    <property type="entry name" value="ABC_TRANSPORTER_2"/>
    <property type="match status" value="2"/>
</dbReference>
<dbReference type="Pfam" id="PF00005">
    <property type="entry name" value="ABC_tran"/>
    <property type="match status" value="2"/>
</dbReference>
<evidence type="ECO:0000313" key="6">
    <source>
        <dbReference type="Proteomes" id="UP000192536"/>
    </source>
</evidence>
<dbReference type="InterPro" id="IPR050611">
    <property type="entry name" value="ABCF"/>
</dbReference>